<dbReference type="AlphaFoldDB" id="A0A0T5YX62"/>
<evidence type="ECO:0000313" key="2">
    <source>
        <dbReference type="EMBL" id="KRT54725.1"/>
    </source>
</evidence>
<keyword evidence="5" id="KW-1185">Reference proteome</keyword>
<dbReference type="RefSeq" id="WP_057956929.1">
    <property type="nucleotide sequence ID" value="NZ_KQ556973.1"/>
</dbReference>
<dbReference type="Proteomes" id="UP000051634">
    <property type="component" value="Unassembled WGS sequence"/>
</dbReference>
<evidence type="ECO:0000313" key="5">
    <source>
        <dbReference type="Proteomes" id="UP000051634"/>
    </source>
</evidence>
<dbReference type="InterPro" id="IPR036909">
    <property type="entry name" value="Cyt_c-like_dom_sf"/>
</dbReference>
<evidence type="ECO:0000313" key="3">
    <source>
        <dbReference type="EMBL" id="KRT57543.1"/>
    </source>
</evidence>
<dbReference type="Proteomes" id="UP000051276">
    <property type="component" value="Unassembled WGS sequence"/>
</dbReference>
<sequence>MKQLIPVSILACLSIASSASAADQANGKQLIDTHCYKCHGTEIYTRPDRRVTSLPGLHKQVQRCELMLGLKWFDDDINDASTHLNQHFYKFK</sequence>
<feature type="chain" id="PRO_5007432412" description="Green heme protein" evidence="1">
    <location>
        <begin position="22"/>
        <end position="92"/>
    </location>
</feature>
<reference evidence="4 5" key="1">
    <citation type="submission" date="2015-11" db="EMBL/GenBank/DDBJ databases">
        <title>The genome of Candidatus Endoriftia persephone in Ridgeia piscesae and population structure of the North Eastern Pacific vestimentiferan symbionts.</title>
        <authorList>
            <person name="Perez M."/>
            <person name="Juniper K.S."/>
        </authorList>
    </citation>
    <scope>NUCLEOTIDE SEQUENCE [LARGE SCALE GENOMIC DNA]</scope>
    <source>
        <strain evidence="3">Ind10</strain>
        <strain evidence="2">Ind11</strain>
    </source>
</reference>
<evidence type="ECO:0008006" key="6">
    <source>
        <dbReference type="Google" id="ProtNLM"/>
    </source>
</evidence>
<protein>
    <recommendedName>
        <fullName evidence="6">Green heme protein</fullName>
    </recommendedName>
</protein>
<gene>
    <name evidence="2" type="ORF">Ga0074115_10930</name>
    <name evidence="3" type="ORF">Ga0076813_11716</name>
</gene>
<accession>A0A0T5YX62</accession>
<name>A0A0T5YX62_9GAMM</name>
<evidence type="ECO:0000313" key="4">
    <source>
        <dbReference type="Proteomes" id="UP000051276"/>
    </source>
</evidence>
<feature type="signal peptide" evidence="1">
    <location>
        <begin position="1"/>
        <end position="21"/>
    </location>
</feature>
<evidence type="ECO:0000256" key="1">
    <source>
        <dbReference type="SAM" id="SignalP"/>
    </source>
</evidence>
<proteinExistence type="predicted"/>
<dbReference type="OrthoDB" id="9796294at2"/>
<organism evidence="2 5">
    <name type="scientific">endosymbiont of Ridgeia piscesae</name>
    <dbReference type="NCBI Taxonomy" id="54398"/>
    <lineage>
        <taxon>Bacteria</taxon>
        <taxon>Pseudomonadati</taxon>
        <taxon>Pseudomonadota</taxon>
        <taxon>Gammaproteobacteria</taxon>
        <taxon>sulfur-oxidizing symbionts</taxon>
    </lineage>
</organism>
<dbReference type="SUPFAM" id="SSF46626">
    <property type="entry name" value="Cytochrome c"/>
    <property type="match status" value="1"/>
</dbReference>
<dbReference type="EMBL" id="LDXT01000088">
    <property type="protein sequence ID" value="KRT54725.1"/>
    <property type="molecule type" value="Genomic_DNA"/>
</dbReference>
<dbReference type="GO" id="GO:0009055">
    <property type="term" value="F:electron transfer activity"/>
    <property type="evidence" value="ECO:0007669"/>
    <property type="project" value="InterPro"/>
</dbReference>
<dbReference type="GO" id="GO:0020037">
    <property type="term" value="F:heme binding"/>
    <property type="evidence" value="ECO:0007669"/>
    <property type="project" value="InterPro"/>
</dbReference>
<keyword evidence="1" id="KW-0732">Signal</keyword>
<dbReference type="Gene3D" id="1.10.760.10">
    <property type="entry name" value="Cytochrome c-like domain"/>
    <property type="match status" value="1"/>
</dbReference>
<dbReference type="EMBL" id="LMXI01000523">
    <property type="protein sequence ID" value="KRT57543.1"/>
    <property type="molecule type" value="Genomic_DNA"/>
</dbReference>
<dbReference type="STRING" id="54398.Ga0074115_10930"/>
<comment type="caution">
    <text evidence="2">The sequence shown here is derived from an EMBL/GenBank/DDBJ whole genome shotgun (WGS) entry which is preliminary data.</text>
</comment>